<dbReference type="InterPro" id="IPR054816">
    <property type="entry name" value="Lipoprotein_mollicutes-type_CS"/>
</dbReference>
<evidence type="ECO:0000256" key="1">
    <source>
        <dbReference type="SAM" id="SignalP"/>
    </source>
</evidence>
<dbReference type="EMBL" id="CP025057">
    <property type="protein sequence ID" value="AUB31907.1"/>
    <property type="molecule type" value="Genomic_DNA"/>
</dbReference>
<dbReference type="Proteomes" id="UP000231823">
    <property type="component" value="Chromosome"/>
</dbReference>
<dbReference type="KEGG" id="sfz:SFLOR_v1c08590"/>
<dbReference type="NCBIfam" id="NF038029">
    <property type="entry name" value="LP_plasma"/>
    <property type="match status" value="1"/>
</dbReference>
<feature type="chain" id="PRO_5014797768" description="Lipoprotein" evidence="1">
    <location>
        <begin position="24"/>
        <end position="769"/>
    </location>
</feature>
<dbReference type="OrthoDB" id="394582at2"/>
<gene>
    <name evidence="2" type="ORF">SFLOR_v1c08590</name>
</gene>
<accession>A0A2K8SEL7</accession>
<dbReference type="RefSeq" id="WP_100916865.1">
    <property type="nucleotide sequence ID" value="NZ_CP025057.1"/>
</dbReference>
<keyword evidence="1" id="KW-0732">Signal</keyword>
<evidence type="ECO:0008006" key="4">
    <source>
        <dbReference type="Google" id="ProtNLM"/>
    </source>
</evidence>
<reference evidence="2 3" key="1">
    <citation type="submission" date="2017-12" db="EMBL/GenBank/DDBJ databases">
        <title>Complete genome sequence of Spiroplasma floricola 23-6 (ATCC 29989).</title>
        <authorList>
            <person name="Tsai Y.-M."/>
            <person name="Wu P.-S."/>
            <person name="Lo W.-S."/>
            <person name="Kuo C.-H."/>
        </authorList>
    </citation>
    <scope>NUCLEOTIDE SEQUENCE [LARGE SCALE GENOMIC DNA]</scope>
    <source>
        <strain evidence="2 3">23-6</strain>
    </source>
</reference>
<dbReference type="AlphaFoldDB" id="A0A2K8SEL7"/>
<feature type="signal peptide" evidence="1">
    <location>
        <begin position="1"/>
        <end position="23"/>
    </location>
</feature>
<protein>
    <recommendedName>
        <fullName evidence="4">Lipoprotein</fullName>
    </recommendedName>
</protein>
<keyword evidence="3" id="KW-1185">Reference proteome</keyword>
<evidence type="ECO:0000313" key="2">
    <source>
        <dbReference type="EMBL" id="AUB31907.1"/>
    </source>
</evidence>
<proteinExistence type="predicted"/>
<dbReference type="PROSITE" id="PS51257">
    <property type="entry name" value="PROKAR_LIPOPROTEIN"/>
    <property type="match status" value="1"/>
</dbReference>
<organism evidence="2 3">
    <name type="scientific">Spiroplasma floricola 23-6</name>
    <dbReference type="NCBI Taxonomy" id="1336749"/>
    <lineage>
        <taxon>Bacteria</taxon>
        <taxon>Bacillati</taxon>
        <taxon>Mycoplasmatota</taxon>
        <taxon>Mollicutes</taxon>
        <taxon>Entomoplasmatales</taxon>
        <taxon>Spiroplasmataceae</taxon>
        <taxon>Spiroplasma</taxon>
    </lineage>
</organism>
<name>A0A2K8SEL7_9MOLU</name>
<sequence>MKKLLTLLGSVSLVATTAQMAVACSTNYDKKDKDGNSILIQFLQSINGKAQISTNDILVKLINAENGPKNKEKLTLDLLKMINLSILANSDKNTDLINDKNIYTNYDLSTILKDRWSALNDAVDRQISSEKDKYKKDKGKKWEKEWNKMLVNKYSVYQDDVKSMDKDFLENKYKSDILLSDANNNASKTLLDILINTDQMGVTWISSNDIVKKYSSLERIVKATDANDSSIANYLRTDLDQLSQIKNSVEKDTNNWEQTKINSSMSDKELADKAREVINDTNITREKIQYDAPVNLNNFTVSDTNSSRAGFLSNSQRFFLDKWYNTQAPLAISEVVIPFSEGGTFDKGFTKNSFMSKDKQDESKTNNLLKAAVDTTYGDASWNRWMIAGKADYREDATVKHYDKLMTLSNSTDFTQDMRTVVYDYVLGGNEKNGIALPLDETTKAPTVESLIDKISRKKGTEKNFYAYNDKGQVFYVDASGLHIVKIDRYDLLNKTATDKKGIKQEGLDGTKINSNTTNELNTFKNFNKLKPEQKVEELQNISNAEKEKEGSYYRSLNSTVKNDYLHYLVNTSMLKGLSGSASSFDIMTEVKKWAQVSSTASDSSSTYWMTCVLDYFFEISIGTEKNLSQEQFIQNYVEFGKSDNSTTQETIDKTKDWFDSQVRTKQSWIGQSSSRAFYSANNKWADEIEAKTDASNYPKKTIKNTWYDGEIVTKVDEKFWKPTNDVTVSKAKSNKKTSETNQQISRNYNLVYTNIENSYAFYKNGGAK</sequence>
<evidence type="ECO:0000313" key="3">
    <source>
        <dbReference type="Proteomes" id="UP000231823"/>
    </source>
</evidence>